<dbReference type="OrthoDB" id="9809404at2"/>
<keyword evidence="1 6" id="KW-0489">Methyltransferase</keyword>
<evidence type="ECO:0000256" key="1">
    <source>
        <dbReference type="ARBA" id="ARBA00022603"/>
    </source>
</evidence>
<keyword evidence="7" id="KW-1185">Reference proteome</keyword>
<protein>
    <submittedName>
        <fullName evidence="6">Ribosomal RNA large subunit methyltransferase K/L</fullName>
    </submittedName>
</protein>
<evidence type="ECO:0000313" key="6">
    <source>
        <dbReference type="EMBL" id="APZ95527.1"/>
    </source>
</evidence>
<keyword evidence="3" id="KW-0694">RNA-binding</keyword>
<dbReference type="Proteomes" id="UP000187735">
    <property type="component" value="Chromosome"/>
</dbReference>
<dbReference type="PANTHER" id="PTHR47313:SF1">
    <property type="entry name" value="RIBOSOMAL RNA LARGE SUBUNIT METHYLTRANSFERASE K_L"/>
    <property type="match status" value="1"/>
</dbReference>
<evidence type="ECO:0000256" key="2">
    <source>
        <dbReference type="ARBA" id="ARBA00022679"/>
    </source>
</evidence>
<reference evidence="6 7" key="1">
    <citation type="journal article" date="2016" name="Front. Microbiol.">
        <title>Fuerstia marisgermanicae gen. nov., sp. nov., an Unusual Member of the Phylum Planctomycetes from the German Wadden Sea.</title>
        <authorList>
            <person name="Kohn T."/>
            <person name="Heuer A."/>
            <person name="Jogler M."/>
            <person name="Vollmers J."/>
            <person name="Boedeker C."/>
            <person name="Bunk B."/>
            <person name="Rast P."/>
            <person name="Borchert D."/>
            <person name="Glockner I."/>
            <person name="Freese H.M."/>
            <person name="Klenk H.P."/>
            <person name="Overmann J."/>
            <person name="Kaster A.K."/>
            <person name="Rohde M."/>
            <person name="Wiegand S."/>
            <person name="Jogler C."/>
        </authorList>
    </citation>
    <scope>NUCLEOTIDE SEQUENCE [LARGE SCALE GENOMIC DNA]</scope>
    <source>
        <strain evidence="6 7">NH11</strain>
    </source>
</reference>
<evidence type="ECO:0000259" key="5">
    <source>
        <dbReference type="PROSITE" id="PS51165"/>
    </source>
</evidence>
<sequence>MPRFDLIATATFGLENVVARELQQLGYEDCRVSDGRVLFSGDERDIARCNLWLRSSDRVLIRVGEFPAPDFGALFDQTTALPWADLLPVDASFPVKGRSVRSRLHAVPKVQGVTKKAIVESLKKKHNRFRFDESGAEFQIEVSLLKDIATLTIDTTGPGLHKRGYRSIVGAAPLRETMAAGLIQLSYWSSDRPLIDPFCGSGTIPIEAAMIGRNIAPGLQRSFAAEDWPWFDRQTWKDVRTEARDTRRRDLPAPIMAYDHDPSAIRLSQRGATDAGVGGSIRFGCQEVSELRSPLKYGCLITNPPYGERLGDNEEVEAVYRVMGQTFASLDAWSQYILTSYKGFERLFGRRADRRRKLYNGRLECQYYQYQGPRPPRETEGDSVDSRPEPAIEVQSHIAAEPTPTPAQTPVQPNPQPIDPFGTFVADCSGEQQHIAFDAKAIDSMED</sequence>
<dbReference type="Pfam" id="PF02926">
    <property type="entry name" value="THUMP"/>
    <property type="match status" value="1"/>
</dbReference>
<evidence type="ECO:0000256" key="3">
    <source>
        <dbReference type="PROSITE-ProRule" id="PRU00529"/>
    </source>
</evidence>
<dbReference type="AlphaFoldDB" id="A0A1P8WNB0"/>
<proteinExistence type="predicted"/>
<dbReference type="InterPro" id="IPR002052">
    <property type="entry name" value="DNA_methylase_N6_adenine_CS"/>
</dbReference>
<dbReference type="Gene3D" id="3.40.50.150">
    <property type="entry name" value="Vaccinia Virus protein VP39"/>
    <property type="match status" value="1"/>
</dbReference>
<feature type="compositionally biased region" description="Basic and acidic residues" evidence="4">
    <location>
        <begin position="375"/>
        <end position="388"/>
    </location>
</feature>
<dbReference type="KEGG" id="fmr:Fuma_05186"/>
<dbReference type="Pfam" id="PF01170">
    <property type="entry name" value="UPF0020"/>
    <property type="match status" value="1"/>
</dbReference>
<dbReference type="PANTHER" id="PTHR47313">
    <property type="entry name" value="RIBOSOMAL RNA LARGE SUBUNIT METHYLTRANSFERASE K/L"/>
    <property type="match status" value="1"/>
</dbReference>
<dbReference type="Gene3D" id="3.30.2130.30">
    <property type="match status" value="1"/>
</dbReference>
<keyword evidence="2 6" id="KW-0808">Transferase</keyword>
<evidence type="ECO:0000256" key="4">
    <source>
        <dbReference type="SAM" id="MobiDB-lite"/>
    </source>
</evidence>
<dbReference type="Pfam" id="PF22020">
    <property type="entry name" value="RlmL_1st"/>
    <property type="match status" value="1"/>
</dbReference>
<dbReference type="InterPro" id="IPR000241">
    <property type="entry name" value="RlmKL-like_Mtase"/>
</dbReference>
<dbReference type="GO" id="GO:0070043">
    <property type="term" value="F:rRNA (guanine-N7-)-methyltransferase activity"/>
    <property type="evidence" value="ECO:0007669"/>
    <property type="project" value="TreeGrafter"/>
</dbReference>
<dbReference type="InterPro" id="IPR004114">
    <property type="entry name" value="THUMP_dom"/>
</dbReference>
<feature type="domain" description="THUMP" evidence="5">
    <location>
        <begin position="45"/>
        <end position="155"/>
    </location>
</feature>
<accession>A0A1P8WNB0</accession>
<dbReference type="CDD" id="cd11715">
    <property type="entry name" value="THUMP_AdoMetMT"/>
    <property type="match status" value="1"/>
</dbReference>
<dbReference type="STRING" id="1891926.Fuma_05186"/>
<gene>
    <name evidence="6" type="primary">rlmL</name>
    <name evidence="6" type="ORF">Fuma_05186</name>
</gene>
<dbReference type="GO" id="GO:0003723">
    <property type="term" value="F:RNA binding"/>
    <property type="evidence" value="ECO:0007669"/>
    <property type="project" value="UniProtKB-UniRule"/>
</dbReference>
<dbReference type="SMART" id="SM00981">
    <property type="entry name" value="THUMP"/>
    <property type="match status" value="1"/>
</dbReference>
<dbReference type="EMBL" id="CP017641">
    <property type="protein sequence ID" value="APZ95527.1"/>
    <property type="molecule type" value="Genomic_DNA"/>
</dbReference>
<dbReference type="SUPFAM" id="SSF53335">
    <property type="entry name" value="S-adenosyl-L-methionine-dependent methyltransferases"/>
    <property type="match status" value="1"/>
</dbReference>
<feature type="region of interest" description="Disordered" evidence="4">
    <location>
        <begin position="369"/>
        <end position="388"/>
    </location>
</feature>
<organism evidence="6 7">
    <name type="scientific">Fuerstiella marisgermanici</name>
    <dbReference type="NCBI Taxonomy" id="1891926"/>
    <lineage>
        <taxon>Bacteria</taxon>
        <taxon>Pseudomonadati</taxon>
        <taxon>Planctomycetota</taxon>
        <taxon>Planctomycetia</taxon>
        <taxon>Planctomycetales</taxon>
        <taxon>Planctomycetaceae</taxon>
        <taxon>Fuerstiella</taxon>
    </lineage>
</organism>
<feature type="compositionally biased region" description="Pro residues" evidence="4">
    <location>
        <begin position="403"/>
        <end position="418"/>
    </location>
</feature>
<name>A0A1P8WNB0_9PLAN</name>
<dbReference type="InterPro" id="IPR053943">
    <property type="entry name" value="RlmKL-like_Mtase_CS"/>
</dbReference>
<dbReference type="InterPro" id="IPR054170">
    <property type="entry name" value="RlmL_1st"/>
</dbReference>
<dbReference type="RefSeq" id="WP_077026679.1">
    <property type="nucleotide sequence ID" value="NZ_CP017641.1"/>
</dbReference>
<dbReference type="GO" id="GO:0008990">
    <property type="term" value="F:rRNA (guanine-N2-)-methyltransferase activity"/>
    <property type="evidence" value="ECO:0007669"/>
    <property type="project" value="TreeGrafter"/>
</dbReference>
<dbReference type="InterPro" id="IPR029063">
    <property type="entry name" value="SAM-dependent_MTases_sf"/>
</dbReference>
<dbReference type="PROSITE" id="PS51165">
    <property type="entry name" value="THUMP"/>
    <property type="match status" value="1"/>
</dbReference>
<feature type="region of interest" description="Disordered" evidence="4">
    <location>
        <begin position="394"/>
        <end position="423"/>
    </location>
</feature>
<dbReference type="PROSITE" id="PS01261">
    <property type="entry name" value="UPF0020"/>
    <property type="match status" value="1"/>
</dbReference>
<dbReference type="PROSITE" id="PS00092">
    <property type="entry name" value="N6_MTASE"/>
    <property type="match status" value="1"/>
</dbReference>
<evidence type="ECO:0000313" key="7">
    <source>
        <dbReference type="Proteomes" id="UP000187735"/>
    </source>
</evidence>